<sequence length="72" mass="7499">MAIRTALPEDRSILGALKLRASLAWGDHAEALRAMPEAREVPAEHLPAAIIAELDGAIAGFATVLPRDDGGA</sequence>
<accession>A0A0A0D1K9</accession>
<dbReference type="InterPro" id="IPR016181">
    <property type="entry name" value="Acyl_CoA_acyltransferase"/>
</dbReference>
<evidence type="ECO:0008006" key="3">
    <source>
        <dbReference type="Google" id="ProtNLM"/>
    </source>
</evidence>
<dbReference type="SUPFAM" id="SSF55729">
    <property type="entry name" value="Acyl-CoA N-acyltransferases (Nat)"/>
    <property type="match status" value="1"/>
</dbReference>
<dbReference type="AlphaFoldDB" id="A0A0A0D1K9"/>
<gene>
    <name evidence="1" type="ORF">P409_24805</name>
</gene>
<reference evidence="1 2" key="1">
    <citation type="submission" date="2014-01" db="EMBL/GenBank/DDBJ databases">
        <title>Genome sequence determination for a cystic fibrosis isolate, Inquilinus limosus.</title>
        <authorList>
            <person name="Pino M."/>
            <person name="Di Conza J."/>
            <person name="Gutkind G."/>
        </authorList>
    </citation>
    <scope>NUCLEOTIDE SEQUENCE [LARGE SCALE GENOMIC DNA]</scope>
    <source>
        <strain evidence="1 2">MP06</strain>
    </source>
</reference>
<evidence type="ECO:0000313" key="1">
    <source>
        <dbReference type="EMBL" id="KGM31860.1"/>
    </source>
</evidence>
<proteinExistence type="predicted"/>
<organism evidence="1 2">
    <name type="scientific">Inquilinus limosus MP06</name>
    <dbReference type="NCBI Taxonomy" id="1398085"/>
    <lineage>
        <taxon>Bacteria</taxon>
        <taxon>Pseudomonadati</taxon>
        <taxon>Pseudomonadota</taxon>
        <taxon>Alphaproteobacteria</taxon>
        <taxon>Rhodospirillales</taxon>
        <taxon>Rhodospirillaceae</taxon>
        <taxon>Inquilinus</taxon>
    </lineage>
</organism>
<dbReference type="EMBL" id="JANX01000424">
    <property type="protein sequence ID" value="KGM31860.1"/>
    <property type="molecule type" value="Genomic_DNA"/>
</dbReference>
<protein>
    <recommendedName>
        <fullName evidence="3">N-acetyltransferase domain-containing protein</fullName>
    </recommendedName>
</protein>
<feature type="non-terminal residue" evidence="1">
    <location>
        <position position="72"/>
    </location>
</feature>
<name>A0A0A0D1K9_9PROT</name>
<comment type="caution">
    <text evidence="1">The sequence shown here is derived from an EMBL/GenBank/DDBJ whole genome shotgun (WGS) entry which is preliminary data.</text>
</comment>
<dbReference type="Proteomes" id="UP000029995">
    <property type="component" value="Unassembled WGS sequence"/>
</dbReference>
<evidence type="ECO:0000313" key="2">
    <source>
        <dbReference type="Proteomes" id="UP000029995"/>
    </source>
</evidence>